<dbReference type="InterPro" id="IPR011852">
    <property type="entry name" value="TRAP_TAXI"/>
</dbReference>
<evidence type="ECO:0000313" key="1">
    <source>
        <dbReference type="EMBL" id="GID10942.1"/>
    </source>
</evidence>
<evidence type="ECO:0000313" key="2">
    <source>
        <dbReference type="Proteomes" id="UP000612808"/>
    </source>
</evidence>
<dbReference type="AlphaFoldDB" id="A0A8J3NBR3"/>
<protein>
    <submittedName>
        <fullName evidence="1">C4-dicarboxylate ABC transporter substrate-binding protein</fullName>
    </submittedName>
</protein>
<dbReference type="Pfam" id="PF16868">
    <property type="entry name" value="NMT1_3"/>
    <property type="match status" value="1"/>
</dbReference>
<keyword evidence="2" id="KW-1185">Reference proteome</keyword>
<gene>
    <name evidence="1" type="ORF">Aru02nite_18310</name>
</gene>
<dbReference type="Gene3D" id="3.40.190.10">
    <property type="entry name" value="Periplasmic binding protein-like II"/>
    <property type="match status" value="2"/>
</dbReference>
<dbReference type="Proteomes" id="UP000612808">
    <property type="component" value="Unassembled WGS sequence"/>
</dbReference>
<dbReference type="PANTHER" id="PTHR42941:SF1">
    <property type="entry name" value="SLL1037 PROTEIN"/>
    <property type="match status" value="1"/>
</dbReference>
<sequence length="309" mass="32329">MGAAGLAGLGLAGCGPRKPPFDRLVLATGGVGGVYAKLGAAIAAAARAQWHIPTTVLHTGAAVDNLDLVAAGKADVGFATVDAAMLASDGSPPFHRRLPVAAVAGMYDDLMQLVVRADGPIRTLAGVRGRRVSVGSPGSGTELIVNRLLRIADVPADALQLHRWGAEESARALRSGRLDGFFFSGGVPTPAVAALAGHDPGVRIVPLDSSVPQLQARYGEVYERRTLAHGVYRLPPVQTFGIHNLLFTAADRSAASVAALTRLLFDHRADLVAAHDEARQLTTRSAIETYPLALHPGAEAYYRSTKPYT</sequence>
<name>A0A8J3NBR3_9ACTN</name>
<dbReference type="NCBIfam" id="TIGR02122">
    <property type="entry name" value="TRAP_TAXI"/>
    <property type="match status" value="1"/>
</dbReference>
<proteinExistence type="predicted"/>
<accession>A0A8J3NBR3</accession>
<dbReference type="PANTHER" id="PTHR42941">
    <property type="entry name" value="SLL1037 PROTEIN"/>
    <property type="match status" value="1"/>
</dbReference>
<dbReference type="EMBL" id="BOMB01000010">
    <property type="protein sequence ID" value="GID10942.1"/>
    <property type="molecule type" value="Genomic_DNA"/>
</dbReference>
<organism evidence="1 2">
    <name type="scientific">Actinocatenispora rupis</name>
    <dbReference type="NCBI Taxonomy" id="519421"/>
    <lineage>
        <taxon>Bacteria</taxon>
        <taxon>Bacillati</taxon>
        <taxon>Actinomycetota</taxon>
        <taxon>Actinomycetes</taxon>
        <taxon>Micromonosporales</taxon>
        <taxon>Micromonosporaceae</taxon>
        <taxon>Actinocatenispora</taxon>
    </lineage>
</organism>
<dbReference type="SUPFAM" id="SSF53850">
    <property type="entry name" value="Periplasmic binding protein-like II"/>
    <property type="match status" value="1"/>
</dbReference>
<reference evidence="1" key="1">
    <citation type="submission" date="2021-01" db="EMBL/GenBank/DDBJ databases">
        <title>Whole genome shotgun sequence of Actinocatenispora rupis NBRC 107355.</title>
        <authorList>
            <person name="Komaki H."/>
            <person name="Tamura T."/>
        </authorList>
    </citation>
    <scope>NUCLEOTIDE SEQUENCE</scope>
    <source>
        <strain evidence="1">NBRC 107355</strain>
    </source>
</reference>
<comment type="caution">
    <text evidence="1">The sequence shown here is derived from an EMBL/GenBank/DDBJ whole genome shotgun (WGS) entry which is preliminary data.</text>
</comment>